<evidence type="ECO:0000256" key="1">
    <source>
        <dbReference type="ARBA" id="ARBA00022737"/>
    </source>
</evidence>
<evidence type="ECO:0000313" key="5">
    <source>
        <dbReference type="EMBL" id="APR99873.1"/>
    </source>
</evidence>
<dbReference type="AlphaFoldDB" id="A0A1L6MWG5"/>
<feature type="region of interest" description="Disordered" evidence="4">
    <location>
        <begin position="309"/>
        <end position="347"/>
    </location>
</feature>
<dbReference type="STRING" id="1882918.BCY86_03655"/>
<dbReference type="PANTHER" id="PTHR45586">
    <property type="entry name" value="TPR REPEAT-CONTAINING PROTEIN PA4667"/>
    <property type="match status" value="1"/>
</dbReference>
<dbReference type="Pfam" id="PF13176">
    <property type="entry name" value="TPR_7"/>
    <property type="match status" value="1"/>
</dbReference>
<dbReference type="KEGG" id="pabo:BCY86_03655"/>
<feature type="compositionally biased region" description="Low complexity" evidence="4">
    <location>
        <begin position="325"/>
        <end position="334"/>
    </location>
</feature>
<dbReference type="InterPro" id="IPR051012">
    <property type="entry name" value="CellSynth/LPSAsmb/PSIAsmb"/>
</dbReference>
<protein>
    <recommendedName>
        <fullName evidence="7">MalT-like TPR region domain-containing protein</fullName>
    </recommendedName>
</protein>
<dbReference type="PANTHER" id="PTHR45586:SF1">
    <property type="entry name" value="LIPOPOLYSACCHARIDE ASSEMBLY PROTEIN B"/>
    <property type="match status" value="1"/>
</dbReference>
<keyword evidence="6" id="KW-1185">Reference proteome</keyword>
<dbReference type="InterPro" id="IPR011990">
    <property type="entry name" value="TPR-like_helical_dom_sf"/>
</dbReference>
<dbReference type="OrthoDB" id="220004at2"/>
<name>A0A1L6MWG5_9BACT</name>
<dbReference type="EMBL" id="CP016908">
    <property type="protein sequence ID" value="APR99873.1"/>
    <property type="molecule type" value="Genomic_DNA"/>
</dbReference>
<organism evidence="5 6">
    <name type="scientific">Pajaroellobacter abortibovis</name>
    <dbReference type="NCBI Taxonomy" id="1882918"/>
    <lineage>
        <taxon>Bacteria</taxon>
        <taxon>Pseudomonadati</taxon>
        <taxon>Myxococcota</taxon>
        <taxon>Polyangia</taxon>
        <taxon>Polyangiales</taxon>
        <taxon>Polyangiaceae</taxon>
    </lineage>
</organism>
<reference evidence="5 6" key="1">
    <citation type="submission" date="2016-08" db="EMBL/GenBank/DDBJ databases">
        <title>Identification and validation of antigenic proteins from Pajaroellobacter abortibovis using de-novo genome sequence assembly and reverse vaccinology.</title>
        <authorList>
            <person name="Welly B.T."/>
            <person name="Miller M.R."/>
            <person name="Stott J.L."/>
            <person name="Blanchard M.T."/>
            <person name="Islas-Trejo A.D."/>
            <person name="O'Rourke S.M."/>
            <person name="Young A.E."/>
            <person name="Medrano J.F."/>
            <person name="Van Eenennaam A.L."/>
        </authorList>
    </citation>
    <scope>NUCLEOTIDE SEQUENCE [LARGE SCALE GENOMIC DNA]</scope>
    <source>
        <strain evidence="5 6">BTF92-0548A/99-0131</strain>
    </source>
</reference>
<dbReference type="PROSITE" id="PS50005">
    <property type="entry name" value="TPR"/>
    <property type="match status" value="1"/>
</dbReference>
<evidence type="ECO:0000313" key="6">
    <source>
        <dbReference type="Proteomes" id="UP000185544"/>
    </source>
</evidence>
<keyword evidence="1" id="KW-0677">Repeat</keyword>
<dbReference type="Proteomes" id="UP000185544">
    <property type="component" value="Chromosome"/>
</dbReference>
<feature type="repeat" description="TPR" evidence="3">
    <location>
        <begin position="119"/>
        <end position="152"/>
    </location>
</feature>
<sequence>MDRARTLKQAKAFVANQKYEKATLEYQKLLQETPEDTYILLKLGDLHIKLGHYAHALSLYARAGQLYVSEGIIPKAIAVYQQMSQIITKYLPQEKEQYLHVCSALARLYRQTGQTKEAIHFLQELANYWTNDQKIEKALPFYRELAALDPSNPFSHLRLAEALHPLNKVDEIVGHLAQATSLFLEAGQQEEALQVIERLLLYKPEPFYARTAASLYLARGRQDDTLLAIFKLQICLQAYPSDLPALQLLVEAFDRIGHNEKALAVQKEMVRIAQEQKNDELHQALLANLKQQAPHDQNVQRLISNLDGTSQASKAQVPSPPPIPSVSVSSKPPKTQTPLPIPLPSSTQPYFKIEETLDQLDSLIASGLLKEAKDLADSSFLQWPNHPLLLERLHEIETTQN</sequence>
<dbReference type="RefSeq" id="WP_075276523.1">
    <property type="nucleotide sequence ID" value="NZ_CP016908.1"/>
</dbReference>
<dbReference type="InterPro" id="IPR019734">
    <property type="entry name" value="TPR_rpt"/>
</dbReference>
<dbReference type="Gene3D" id="1.25.40.10">
    <property type="entry name" value="Tetratricopeptide repeat domain"/>
    <property type="match status" value="3"/>
</dbReference>
<evidence type="ECO:0000256" key="3">
    <source>
        <dbReference type="PROSITE-ProRule" id="PRU00339"/>
    </source>
</evidence>
<proteinExistence type="predicted"/>
<gene>
    <name evidence="5" type="ORF">BCY86_03655</name>
</gene>
<evidence type="ECO:0008006" key="7">
    <source>
        <dbReference type="Google" id="ProtNLM"/>
    </source>
</evidence>
<evidence type="ECO:0000256" key="2">
    <source>
        <dbReference type="ARBA" id="ARBA00022803"/>
    </source>
</evidence>
<dbReference type="SUPFAM" id="SSF48452">
    <property type="entry name" value="TPR-like"/>
    <property type="match status" value="2"/>
</dbReference>
<accession>A0A1L6MWG5</accession>
<keyword evidence="2 3" id="KW-0802">TPR repeat</keyword>
<evidence type="ECO:0000256" key="4">
    <source>
        <dbReference type="SAM" id="MobiDB-lite"/>
    </source>
</evidence>